<evidence type="ECO:0000256" key="14">
    <source>
        <dbReference type="ARBA" id="ARBA00023180"/>
    </source>
</evidence>
<dbReference type="EC" id="2.8.2.8" evidence="5"/>
<keyword evidence="13" id="KW-1015">Disulfide bond</keyword>
<keyword evidence="6" id="KW-0808">Transferase</keyword>
<comment type="pathway">
    <text evidence="3">Glycan metabolism; heparan sulfate biosynthesis.</text>
</comment>
<dbReference type="GO" id="GO:0000139">
    <property type="term" value="C:Golgi membrane"/>
    <property type="evidence" value="ECO:0007669"/>
    <property type="project" value="UniProtKB-SubCell"/>
</dbReference>
<evidence type="ECO:0000256" key="7">
    <source>
        <dbReference type="ARBA" id="ARBA00022692"/>
    </source>
</evidence>
<feature type="domain" description="Heparan sulfate-N-deacetylase N-terminal" evidence="21">
    <location>
        <begin position="130"/>
        <end position="349"/>
    </location>
</feature>
<keyword evidence="14" id="KW-0325">Glycoprotein</keyword>
<dbReference type="Pfam" id="PF12062">
    <property type="entry name" value="HSNSD-CE"/>
    <property type="match status" value="1"/>
</dbReference>
<comment type="similarity">
    <text evidence="4">Belongs to the sulfotransferase 1 family. NDST subfamily.</text>
</comment>
<dbReference type="InterPro" id="IPR037359">
    <property type="entry name" value="NST/OST"/>
</dbReference>
<feature type="active site" description="For sulfotransferase activity" evidence="16">
    <location>
        <position position="660"/>
    </location>
</feature>
<dbReference type="SUPFAM" id="SSF52540">
    <property type="entry name" value="P-loop containing nucleoside triphosphate hydrolases"/>
    <property type="match status" value="1"/>
</dbReference>
<evidence type="ECO:0000256" key="5">
    <source>
        <dbReference type="ARBA" id="ARBA00012979"/>
    </source>
</evidence>
<dbReference type="AlphaFoldDB" id="A0A553PN96"/>
<evidence type="ECO:0000256" key="8">
    <source>
        <dbReference type="ARBA" id="ARBA00022801"/>
    </source>
</evidence>
<dbReference type="Pfam" id="PF00685">
    <property type="entry name" value="Sulfotransfer_1"/>
    <property type="match status" value="1"/>
</dbReference>
<dbReference type="InterPro" id="IPR000863">
    <property type="entry name" value="Sulfotransferase_dom"/>
</dbReference>
<comment type="subcellular location">
    <subcellularLocation>
        <location evidence="1">Golgi apparatus membrane</location>
        <topology evidence="1">Single-pass type II membrane protein</topology>
    </subcellularLocation>
</comment>
<keyword evidence="10 18" id="KW-1133">Transmembrane helix</keyword>
<keyword evidence="9" id="KW-0735">Signal-anchor</keyword>
<sequence length="876" mass="100635">MSRPHSPHATALLPLLPVSRSPPPPPSPPPSFFSDRPDPARLRCWPIMRRVSKACSLRRAFHFVLALAVVGGLWLYFHTMSPWNNAYRQFRTELGVRSGMCNREVLIGSVRRGNWSAEQIGTDYRKRKASRVLLFTKTTYSSAFKAITEILTANRIKFKATVVGKNLPDLIKASKGVAKYSVMFFEDFRTYLDMDDWNRDILDKYCQTFRVGIVALIPPSEIGYGQLSPLHDRRHGRPLPLALDERPHLSNLTVNGTSNMLRVTRGGQTLYEDLMGEWVTFETTHSTYGAVAWAQEPKRALGSGGHESPNNAVVLQDFGKLDGISKVLFGGPMRHWVNVLLFLDSLSWLSQNRIAISLTRHILVDIDDIFVGRNRLYPDDVRALIDSQKRIRELVPGFTYNLGFSGGYFRHGTRLENAGDELLIAERHQFWWFPHMWLHLQAHKFSNVSDLEVSMAKNKAFASDKGIPVDWQYSVAPHHSGVYPVHEPLYEAWRSIWDIKVTSTEEYPHLRPSRLRHGFVHSGIKVLPRQTCGLFTKNLYYDEYPGGPEVLEQSIQGGELFQTLVYNPISIFMTHMPNYCYDRLAPYTFESVITMVQCWTHLDLRTTHPNALGEMYFQMYPDETQAIWGNPCDDRRHLDIWSSSKDCSRLPDFLVIGPQKTGTTALYTFLQMHPSIKSNFPSPKSFEELQFFSGHAYSEGLDWYLNFFPNRTQNIFLFEKSATYFDGELVPSRAHRLLPHAQLVITLISPSKRAYRWYQHIKAHEDPTALKYSFHEVITSDSTAPRALRQLKSSQKDTQAKDNDRTKCLGKSKGREYPPMSEESQVFLKTYFQTHNEALAKLLKRLGYFTPNWLEHDLKDVSEIRVQDDAELGDEK</sequence>
<dbReference type="Gene3D" id="3.40.50.300">
    <property type="entry name" value="P-loop containing nucleotide triphosphate hydrolases"/>
    <property type="match status" value="1"/>
</dbReference>
<evidence type="ECO:0000256" key="9">
    <source>
        <dbReference type="ARBA" id="ARBA00022968"/>
    </source>
</evidence>
<dbReference type="OMA" id="GLKFWLH"/>
<dbReference type="EMBL" id="VCGU01000002">
    <property type="protein sequence ID" value="TRY79158.1"/>
    <property type="molecule type" value="Genomic_DNA"/>
</dbReference>
<evidence type="ECO:0000256" key="4">
    <source>
        <dbReference type="ARBA" id="ARBA00010420"/>
    </source>
</evidence>
<comment type="caution">
    <text evidence="22">The sequence shown here is derived from an EMBL/GenBank/DDBJ whole genome shotgun (WGS) entry which is preliminary data.</text>
</comment>
<evidence type="ECO:0000256" key="17">
    <source>
        <dbReference type="SAM" id="MobiDB-lite"/>
    </source>
</evidence>
<keyword evidence="8" id="KW-0378">Hydrolase</keyword>
<gene>
    <name evidence="22" type="ORF">TCAL_07047</name>
</gene>
<dbReference type="Pfam" id="PF25119">
    <property type="entry name" value="HSNSD_N"/>
    <property type="match status" value="1"/>
</dbReference>
<dbReference type="GO" id="GO:0015012">
    <property type="term" value="P:heparan sulfate proteoglycan biosynthetic process"/>
    <property type="evidence" value="ECO:0007669"/>
    <property type="project" value="UniProtKB-UniPathway"/>
</dbReference>
<dbReference type="STRING" id="6832.A0A553PN96"/>
<evidence type="ECO:0000259" key="20">
    <source>
        <dbReference type="Pfam" id="PF12062"/>
    </source>
</evidence>
<dbReference type="InterPro" id="IPR027417">
    <property type="entry name" value="P-loop_NTPase"/>
</dbReference>
<keyword evidence="12 18" id="KW-0472">Membrane</keyword>
<organism evidence="22 23">
    <name type="scientific">Tigriopus californicus</name>
    <name type="common">Marine copepod</name>
    <dbReference type="NCBI Taxonomy" id="6832"/>
    <lineage>
        <taxon>Eukaryota</taxon>
        <taxon>Metazoa</taxon>
        <taxon>Ecdysozoa</taxon>
        <taxon>Arthropoda</taxon>
        <taxon>Crustacea</taxon>
        <taxon>Multicrustacea</taxon>
        <taxon>Hexanauplia</taxon>
        <taxon>Copepoda</taxon>
        <taxon>Harpacticoida</taxon>
        <taxon>Harpacticidae</taxon>
        <taxon>Tigriopus</taxon>
    </lineage>
</organism>
<evidence type="ECO:0000256" key="18">
    <source>
        <dbReference type="SAM" id="Phobius"/>
    </source>
</evidence>
<evidence type="ECO:0000256" key="6">
    <source>
        <dbReference type="ARBA" id="ARBA00022679"/>
    </source>
</evidence>
<feature type="compositionally biased region" description="Basic and acidic residues" evidence="17">
    <location>
        <begin position="794"/>
        <end position="807"/>
    </location>
</feature>
<feature type="compositionally biased region" description="Pro residues" evidence="17">
    <location>
        <begin position="20"/>
        <end position="31"/>
    </location>
</feature>
<evidence type="ECO:0000259" key="19">
    <source>
        <dbReference type="Pfam" id="PF00685"/>
    </source>
</evidence>
<protein>
    <recommendedName>
        <fullName evidence="5">[heparan sulfate]-glucosamine N-sulfotransferase</fullName>
        <ecNumber evidence="5">2.8.2.8</ecNumber>
    </recommendedName>
</protein>
<dbReference type="InterPro" id="IPR056793">
    <property type="entry name" value="HSNSD_N"/>
</dbReference>
<reference evidence="22 23" key="1">
    <citation type="journal article" date="2018" name="Nat. Ecol. Evol.">
        <title>Genomic signatures of mitonuclear coevolution across populations of Tigriopus californicus.</title>
        <authorList>
            <person name="Barreto F.S."/>
            <person name="Watson E.T."/>
            <person name="Lima T.G."/>
            <person name="Willett C.S."/>
            <person name="Edmands S."/>
            <person name="Li W."/>
            <person name="Burton R.S."/>
        </authorList>
    </citation>
    <scope>NUCLEOTIDE SEQUENCE [LARGE SCALE GENOMIC DNA]</scope>
    <source>
        <strain evidence="22 23">San Diego</strain>
    </source>
</reference>
<dbReference type="GO" id="GO:0015016">
    <property type="term" value="F:heparan sulfate N-sulfotransferase activity"/>
    <property type="evidence" value="ECO:0007669"/>
    <property type="project" value="UniProtKB-EC"/>
</dbReference>
<evidence type="ECO:0000256" key="1">
    <source>
        <dbReference type="ARBA" id="ARBA00004323"/>
    </source>
</evidence>
<dbReference type="UniPathway" id="UPA00756"/>
<feature type="transmembrane region" description="Helical" evidence="18">
    <location>
        <begin position="60"/>
        <end position="77"/>
    </location>
</feature>
<keyword evidence="15" id="KW-0511">Multifunctional enzyme</keyword>
<evidence type="ECO:0000256" key="2">
    <source>
        <dbReference type="ARBA" id="ARBA00004841"/>
    </source>
</evidence>
<dbReference type="GO" id="GO:0019213">
    <property type="term" value="F:deacetylase activity"/>
    <property type="evidence" value="ECO:0007669"/>
    <property type="project" value="TreeGrafter"/>
</dbReference>
<dbReference type="PANTHER" id="PTHR10605:SF56">
    <property type="entry name" value="BIFUNCTIONAL HEPARAN SULFATE N-DEACETYLASE_N-SULFOTRANSFERASE"/>
    <property type="match status" value="1"/>
</dbReference>
<evidence type="ECO:0000256" key="3">
    <source>
        <dbReference type="ARBA" id="ARBA00005093"/>
    </source>
</evidence>
<dbReference type="GO" id="GO:0016787">
    <property type="term" value="F:hydrolase activity"/>
    <property type="evidence" value="ECO:0007669"/>
    <property type="project" value="UniProtKB-KW"/>
</dbReference>
<dbReference type="UniPathway" id="UPA00862"/>
<dbReference type="InterPro" id="IPR021930">
    <property type="entry name" value="Heparan_SO4_deacetylase_dom"/>
</dbReference>
<name>A0A553PN96_TIGCA</name>
<feature type="region of interest" description="Disordered" evidence="17">
    <location>
        <begin position="792"/>
        <end position="820"/>
    </location>
</feature>
<evidence type="ECO:0000256" key="13">
    <source>
        <dbReference type="ARBA" id="ARBA00023157"/>
    </source>
</evidence>
<evidence type="ECO:0000256" key="16">
    <source>
        <dbReference type="PIRSR" id="PIRSR637359-1"/>
    </source>
</evidence>
<keyword evidence="11" id="KW-0333">Golgi apparatus</keyword>
<feature type="domain" description="Heparan sulphate-N-deacetylase deacetylase" evidence="20">
    <location>
        <begin position="360"/>
        <end position="561"/>
    </location>
</feature>
<dbReference type="GO" id="GO:0030210">
    <property type="term" value="P:heparin proteoglycan biosynthetic process"/>
    <property type="evidence" value="ECO:0007669"/>
    <property type="project" value="UniProtKB-UniPathway"/>
</dbReference>
<keyword evidence="7 18" id="KW-0812">Transmembrane</keyword>
<evidence type="ECO:0000256" key="15">
    <source>
        <dbReference type="ARBA" id="ARBA00023268"/>
    </source>
</evidence>
<comment type="pathway">
    <text evidence="2">Glycan metabolism; heparin biosynthesis.</text>
</comment>
<evidence type="ECO:0000259" key="21">
    <source>
        <dbReference type="Pfam" id="PF25119"/>
    </source>
</evidence>
<feature type="region of interest" description="Disordered" evidence="17">
    <location>
        <begin position="1"/>
        <end position="35"/>
    </location>
</feature>
<evidence type="ECO:0000313" key="23">
    <source>
        <dbReference type="Proteomes" id="UP000318571"/>
    </source>
</evidence>
<feature type="domain" description="Sulfotransferase" evidence="19">
    <location>
        <begin position="651"/>
        <end position="777"/>
    </location>
</feature>
<dbReference type="PANTHER" id="PTHR10605">
    <property type="entry name" value="HEPARAN SULFATE SULFOTRANSFERASE"/>
    <property type="match status" value="1"/>
</dbReference>
<evidence type="ECO:0000256" key="10">
    <source>
        <dbReference type="ARBA" id="ARBA00022989"/>
    </source>
</evidence>
<accession>A0A553PN96</accession>
<dbReference type="Proteomes" id="UP000318571">
    <property type="component" value="Chromosome 6"/>
</dbReference>
<evidence type="ECO:0000313" key="22">
    <source>
        <dbReference type="EMBL" id="TRY79158.1"/>
    </source>
</evidence>
<evidence type="ECO:0000256" key="12">
    <source>
        <dbReference type="ARBA" id="ARBA00023136"/>
    </source>
</evidence>
<proteinExistence type="inferred from homology"/>
<keyword evidence="23" id="KW-1185">Reference proteome</keyword>
<evidence type="ECO:0000256" key="11">
    <source>
        <dbReference type="ARBA" id="ARBA00023034"/>
    </source>
</evidence>